<dbReference type="PANTHER" id="PTHR23419:SF8">
    <property type="entry name" value="FI09726P"/>
    <property type="match status" value="1"/>
</dbReference>
<name>A0ABQ5PZG5_9BACT</name>
<dbReference type="InterPro" id="IPR011322">
    <property type="entry name" value="N-reg_PII-like_a/b"/>
</dbReference>
<dbReference type="PANTHER" id="PTHR23419">
    <property type="entry name" value="DIVALENT CATION TOLERANCE CUTA-RELATED"/>
    <property type="match status" value="1"/>
</dbReference>
<dbReference type="SUPFAM" id="SSF54913">
    <property type="entry name" value="GlnB-like"/>
    <property type="match status" value="1"/>
</dbReference>
<gene>
    <name evidence="2" type="primary">cutA</name>
    <name evidence="2" type="ORF">GETHED_22160</name>
</gene>
<reference evidence="2" key="1">
    <citation type="journal article" date="2023" name="Antonie Van Leeuwenhoek">
        <title>Mesoterricola silvestris gen. nov., sp. nov., Mesoterricola sediminis sp. nov., Geothrix oryzae sp. nov., Geothrix edaphica sp. nov., Geothrix rubra sp. nov., and Geothrix limicola sp. nov., six novel members of Acidobacteriota isolated from soils.</title>
        <authorList>
            <person name="Itoh H."/>
            <person name="Sugisawa Y."/>
            <person name="Mise K."/>
            <person name="Xu Z."/>
            <person name="Kuniyasu M."/>
            <person name="Ushijima N."/>
            <person name="Kawano K."/>
            <person name="Kobayashi E."/>
            <person name="Shiratori Y."/>
            <person name="Masuda Y."/>
            <person name="Senoo K."/>
        </authorList>
    </citation>
    <scope>NUCLEOTIDE SEQUENCE</scope>
    <source>
        <strain evidence="2">Red802</strain>
    </source>
</reference>
<dbReference type="Pfam" id="PF03091">
    <property type="entry name" value="CutA1"/>
    <property type="match status" value="1"/>
</dbReference>
<dbReference type="InterPro" id="IPR015867">
    <property type="entry name" value="N-reg_PII/ATP_PRibTrfase_C"/>
</dbReference>
<organism evidence="2 3">
    <name type="scientific">Geothrix edaphica</name>
    <dbReference type="NCBI Taxonomy" id="2927976"/>
    <lineage>
        <taxon>Bacteria</taxon>
        <taxon>Pseudomonadati</taxon>
        <taxon>Acidobacteriota</taxon>
        <taxon>Holophagae</taxon>
        <taxon>Holophagales</taxon>
        <taxon>Holophagaceae</taxon>
        <taxon>Geothrix</taxon>
    </lineage>
</organism>
<evidence type="ECO:0000256" key="1">
    <source>
        <dbReference type="ARBA" id="ARBA00010169"/>
    </source>
</evidence>
<protein>
    <submittedName>
        <fullName evidence="2">Divalent-cation tolerance protein CutA</fullName>
    </submittedName>
</protein>
<dbReference type="EMBL" id="BSDC01000003">
    <property type="protein sequence ID" value="GLH67852.1"/>
    <property type="molecule type" value="Genomic_DNA"/>
</dbReference>
<accession>A0ABQ5PZG5</accession>
<keyword evidence="3" id="KW-1185">Reference proteome</keyword>
<dbReference type="RefSeq" id="WP_285609311.1">
    <property type="nucleotide sequence ID" value="NZ_BSDC01000003.1"/>
</dbReference>
<sequence length="108" mass="12037">MSDACTIMTTCGSEETALTIAAALVDQAYAACVNIVPSIKSYYYFKGETHLDEEVMLIIKTTRELFPQVSEVITDLHTYEVPEILMFPVEAGSEGFLDWIHQSVNRLA</sequence>
<evidence type="ECO:0000313" key="3">
    <source>
        <dbReference type="Proteomes" id="UP001165044"/>
    </source>
</evidence>
<dbReference type="Proteomes" id="UP001165044">
    <property type="component" value="Unassembled WGS sequence"/>
</dbReference>
<dbReference type="Gene3D" id="3.30.70.120">
    <property type="match status" value="1"/>
</dbReference>
<comment type="similarity">
    <text evidence="1">Belongs to the CutA family.</text>
</comment>
<comment type="caution">
    <text evidence="2">The sequence shown here is derived from an EMBL/GenBank/DDBJ whole genome shotgun (WGS) entry which is preliminary data.</text>
</comment>
<proteinExistence type="inferred from homology"/>
<evidence type="ECO:0000313" key="2">
    <source>
        <dbReference type="EMBL" id="GLH67852.1"/>
    </source>
</evidence>
<dbReference type="InterPro" id="IPR004323">
    <property type="entry name" value="Ion_tolerance_CutA"/>
</dbReference>